<evidence type="ECO:0000256" key="5">
    <source>
        <dbReference type="ARBA" id="ARBA00022741"/>
    </source>
</evidence>
<dbReference type="GO" id="GO:0005737">
    <property type="term" value="C:cytoplasm"/>
    <property type="evidence" value="ECO:0007669"/>
    <property type="project" value="UniProtKB-SubCell"/>
</dbReference>
<evidence type="ECO:0000313" key="12">
    <source>
        <dbReference type="Proteomes" id="UP000297814"/>
    </source>
</evidence>
<sequence>MADPSRLQGYRRKTTPKPMLIADVVCEVTGERKLRCTLDSSYRPKFVKGPLLIALAGTMTIPNNVIQEILSFVVPRVQAHHEKWQHQQTEFNRPFLLALSGLQGSGKSTYASQLASALEHEHQFRVIVCSLDDFYHDHETLVKIKNQNRDNGLLQVRGQPGTHDEALVSQFFESLTTGIIKIPAFDKSRFQGEGDRVPEEDWKVFIPSKENILDIVIFEGWCVGFKSIGKDELERKWESAQKDPQTTRLGEGTAFPTNTFQNHPLGHLEMINENLRRYNTTFMNPTNFDALIHLDTEELVNVYRWRIEQEHNMWKVKGTGMTDAGVIQFVQGYMPAYELYLEELQRKSFIPRGSELASSTQLRLVLDRDRSVLKYQEL</sequence>
<dbReference type="PANTHER" id="PTHR10285">
    <property type="entry name" value="URIDINE KINASE"/>
    <property type="match status" value="1"/>
</dbReference>
<dbReference type="FunFam" id="3.40.50.300:FF:001691">
    <property type="entry name" value="Probable ATP-dependent kinase TDA10"/>
    <property type="match status" value="1"/>
</dbReference>
<keyword evidence="8" id="KW-0539">Nucleus</keyword>
<accession>A0A4Z1GDH2</accession>
<evidence type="ECO:0008006" key="13">
    <source>
        <dbReference type="Google" id="ProtNLM"/>
    </source>
</evidence>
<evidence type="ECO:0000256" key="9">
    <source>
        <dbReference type="ARBA" id="ARBA00061312"/>
    </source>
</evidence>
<evidence type="ECO:0000256" key="4">
    <source>
        <dbReference type="ARBA" id="ARBA00022679"/>
    </source>
</evidence>
<name>A0A4Z1GDH2_9HELO</name>
<dbReference type="GO" id="GO:0005634">
    <property type="term" value="C:nucleus"/>
    <property type="evidence" value="ECO:0007669"/>
    <property type="project" value="UniProtKB-SubCell"/>
</dbReference>
<comment type="similarity">
    <text evidence="9">Belongs to the GLYK kinase family.</text>
</comment>
<keyword evidence="5" id="KW-0547">Nucleotide-binding</keyword>
<evidence type="ECO:0000256" key="6">
    <source>
        <dbReference type="ARBA" id="ARBA00022777"/>
    </source>
</evidence>
<evidence type="ECO:0000313" key="11">
    <source>
        <dbReference type="EMBL" id="TGO32331.1"/>
    </source>
</evidence>
<dbReference type="EMBL" id="PQXK01000328">
    <property type="protein sequence ID" value="TGO32331.1"/>
    <property type="molecule type" value="Genomic_DNA"/>
</dbReference>
<evidence type="ECO:0000256" key="1">
    <source>
        <dbReference type="ARBA" id="ARBA00004123"/>
    </source>
</evidence>
<keyword evidence="3" id="KW-0963">Cytoplasm</keyword>
<keyword evidence="7" id="KW-0067">ATP-binding</keyword>
<dbReference type="GO" id="GO:0005524">
    <property type="term" value="F:ATP binding"/>
    <property type="evidence" value="ECO:0007669"/>
    <property type="project" value="UniProtKB-KW"/>
</dbReference>
<evidence type="ECO:0000256" key="7">
    <source>
        <dbReference type="ARBA" id="ARBA00022840"/>
    </source>
</evidence>
<dbReference type="AlphaFoldDB" id="A0A4Z1GDH2"/>
<organism evidence="11 12">
    <name type="scientific">Botrytis hyacinthi</name>
    <dbReference type="NCBI Taxonomy" id="278943"/>
    <lineage>
        <taxon>Eukaryota</taxon>
        <taxon>Fungi</taxon>
        <taxon>Dikarya</taxon>
        <taxon>Ascomycota</taxon>
        <taxon>Pezizomycotina</taxon>
        <taxon>Leotiomycetes</taxon>
        <taxon>Helotiales</taxon>
        <taxon>Sclerotiniaceae</taxon>
        <taxon>Botrytis</taxon>
    </lineage>
</organism>
<dbReference type="Gene3D" id="3.40.50.300">
    <property type="entry name" value="P-loop containing nucleotide triphosphate hydrolases"/>
    <property type="match status" value="1"/>
</dbReference>
<keyword evidence="4" id="KW-0808">Transferase</keyword>
<feature type="region of interest" description="Disordered" evidence="10">
    <location>
        <begin position="237"/>
        <end position="256"/>
    </location>
</feature>
<keyword evidence="12" id="KW-1185">Reference proteome</keyword>
<proteinExistence type="inferred from homology"/>
<evidence type="ECO:0000256" key="8">
    <source>
        <dbReference type="ARBA" id="ARBA00023242"/>
    </source>
</evidence>
<dbReference type="InterPro" id="IPR027417">
    <property type="entry name" value="P-loop_NTPase"/>
</dbReference>
<dbReference type="SUPFAM" id="SSF52540">
    <property type="entry name" value="P-loop containing nucleoside triphosphate hydrolases"/>
    <property type="match status" value="1"/>
</dbReference>
<protein>
    <recommendedName>
        <fullName evidence="13">Phosphoribulokinase/uridine kinase domain-containing protein</fullName>
    </recommendedName>
</protein>
<gene>
    <name evidence="11" type="ORF">BHYA_0328g00100</name>
</gene>
<comment type="subcellular location">
    <subcellularLocation>
        <location evidence="2">Cytoplasm</location>
    </subcellularLocation>
    <subcellularLocation>
        <location evidence="1">Nucleus</location>
    </subcellularLocation>
</comment>
<comment type="caution">
    <text evidence="11">The sequence shown here is derived from an EMBL/GenBank/DDBJ whole genome shotgun (WGS) entry which is preliminary data.</text>
</comment>
<evidence type="ECO:0000256" key="3">
    <source>
        <dbReference type="ARBA" id="ARBA00022490"/>
    </source>
</evidence>
<dbReference type="GO" id="GO:0016301">
    <property type="term" value="F:kinase activity"/>
    <property type="evidence" value="ECO:0007669"/>
    <property type="project" value="UniProtKB-KW"/>
</dbReference>
<keyword evidence="6" id="KW-0418">Kinase</keyword>
<dbReference type="Proteomes" id="UP000297814">
    <property type="component" value="Unassembled WGS sequence"/>
</dbReference>
<evidence type="ECO:0000256" key="10">
    <source>
        <dbReference type="SAM" id="MobiDB-lite"/>
    </source>
</evidence>
<evidence type="ECO:0000256" key="2">
    <source>
        <dbReference type="ARBA" id="ARBA00004496"/>
    </source>
</evidence>
<reference evidence="11 12" key="1">
    <citation type="submission" date="2017-12" db="EMBL/GenBank/DDBJ databases">
        <title>Comparative genomics of Botrytis spp.</title>
        <authorList>
            <person name="Valero-Jimenez C.A."/>
            <person name="Tapia P."/>
            <person name="Veloso J."/>
            <person name="Silva-Moreno E."/>
            <person name="Staats M."/>
            <person name="Valdes J.H."/>
            <person name="Van Kan J.A.L."/>
        </authorList>
    </citation>
    <scope>NUCLEOTIDE SEQUENCE [LARGE SCALE GENOMIC DNA]</scope>
    <source>
        <strain evidence="11 12">Bh0001</strain>
    </source>
</reference>